<feature type="transmembrane region" description="Helical" evidence="5">
    <location>
        <begin position="12"/>
        <end position="35"/>
    </location>
</feature>
<name>A0A1C3JKV2_9VIBR</name>
<proteinExistence type="predicted"/>
<dbReference type="RefSeq" id="WP_065677826.1">
    <property type="nucleotide sequence ID" value="NZ_AP025464.1"/>
</dbReference>
<evidence type="ECO:0000313" key="7">
    <source>
        <dbReference type="EMBL" id="SBT15715.1"/>
    </source>
</evidence>
<reference evidence="8" key="1">
    <citation type="submission" date="2016-06" db="EMBL/GenBank/DDBJ databases">
        <authorList>
            <person name="Rodrigo-Torres L."/>
            <person name="Arahal D.R."/>
        </authorList>
    </citation>
    <scope>NUCLEOTIDE SEQUENCE [LARGE SCALE GENOMIC DNA]</scope>
    <source>
        <strain evidence="8">CECT 7224</strain>
    </source>
</reference>
<evidence type="ECO:0000256" key="1">
    <source>
        <dbReference type="ARBA" id="ARBA00004127"/>
    </source>
</evidence>
<dbReference type="Pfam" id="PF02656">
    <property type="entry name" value="DUF202"/>
    <property type="match status" value="1"/>
</dbReference>
<evidence type="ECO:0000256" key="2">
    <source>
        <dbReference type="ARBA" id="ARBA00022692"/>
    </source>
</evidence>
<protein>
    <recommendedName>
        <fullName evidence="6">DUF202 domain-containing protein</fullName>
    </recommendedName>
</protein>
<organism evidence="7 8">
    <name type="scientific">Vibrio celticus</name>
    <dbReference type="NCBI Taxonomy" id="446372"/>
    <lineage>
        <taxon>Bacteria</taxon>
        <taxon>Pseudomonadati</taxon>
        <taxon>Pseudomonadota</taxon>
        <taxon>Gammaproteobacteria</taxon>
        <taxon>Vibrionales</taxon>
        <taxon>Vibrionaceae</taxon>
        <taxon>Vibrio</taxon>
    </lineage>
</organism>
<dbReference type="GO" id="GO:0012505">
    <property type="term" value="C:endomembrane system"/>
    <property type="evidence" value="ECO:0007669"/>
    <property type="project" value="UniProtKB-SubCell"/>
</dbReference>
<accession>A0A1C3JKV2</accession>
<evidence type="ECO:0000313" key="8">
    <source>
        <dbReference type="Proteomes" id="UP000092819"/>
    </source>
</evidence>
<dbReference type="EMBL" id="FLQZ01000176">
    <property type="protein sequence ID" value="SBT15715.1"/>
    <property type="molecule type" value="Genomic_DNA"/>
</dbReference>
<comment type="subcellular location">
    <subcellularLocation>
        <location evidence="1">Endomembrane system</location>
        <topology evidence="1">Multi-pass membrane protein</topology>
    </subcellularLocation>
</comment>
<dbReference type="AlphaFoldDB" id="A0A1C3JKV2"/>
<feature type="transmembrane region" description="Helical" evidence="5">
    <location>
        <begin position="41"/>
        <end position="59"/>
    </location>
</feature>
<dbReference type="Proteomes" id="UP000092819">
    <property type="component" value="Unassembled WGS sequence"/>
</dbReference>
<feature type="domain" description="DUF202" evidence="6">
    <location>
        <begin position="6"/>
        <end position="58"/>
    </location>
</feature>
<keyword evidence="8" id="KW-1185">Reference proteome</keyword>
<evidence type="ECO:0000256" key="5">
    <source>
        <dbReference type="SAM" id="Phobius"/>
    </source>
</evidence>
<keyword evidence="4 5" id="KW-0472">Membrane</keyword>
<keyword evidence="2 5" id="KW-0812">Transmembrane</keyword>
<evidence type="ECO:0000256" key="4">
    <source>
        <dbReference type="ARBA" id="ARBA00023136"/>
    </source>
</evidence>
<evidence type="ECO:0000259" key="6">
    <source>
        <dbReference type="Pfam" id="PF02656"/>
    </source>
</evidence>
<keyword evidence="3 5" id="KW-1133">Transmembrane helix</keyword>
<sequence>MSAVKGLQFERTALSWLRTQLVLFAIGVVLLKVSITQDATLTYLCGATAMLVAIMCSFSHARIIKFLTSIIIMLIAVTYALTMLSDVFIGKLQ</sequence>
<feature type="transmembrane region" description="Helical" evidence="5">
    <location>
        <begin position="66"/>
        <end position="89"/>
    </location>
</feature>
<dbReference type="InterPro" id="IPR003807">
    <property type="entry name" value="DUF202"/>
</dbReference>
<evidence type="ECO:0000256" key="3">
    <source>
        <dbReference type="ARBA" id="ARBA00022989"/>
    </source>
</evidence>
<gene>
    <name evidence="7" type="ORF">VCE7224_04520</name>
</gene>